<organism evidence="1 2">
    <name type="scientific">Pseudomonas putida ND6</name>
    <dbReference type="NCBI Taxonomy" id="231023"/>
    <lineage>
        <taxon>Bacteria</taxon>
        <taxon>Pseudomonadati</taxon>
        <taxon>Pseudomonadota</taxon>
        <taxon>Gammaproteobacteria</taxon>
        <taxon>Pseudomonadales</taxon>
        <taxon>Pseudomonadaceae</taxon>
        <taxon>Pseudomonas</taxon>
    </lineage>
</organism>
<dbReference type="KEGG" id="ppi:YSA_00641"/>
<dbReference type="Proteomes" id="UP000005268">
    <property type="component" value="Chromosome"/>
</dbReference>
<sequence>MKLRRLICPPRKPAPLRQKQSIRLYETYFLFTKHAENHIFDFPNKL</sequence>
<protein>
    <submittedName>
        <fullName evidence="1">Uncharacterized protein</fullName>
    </submittedName>
</protein>
<dbReference type="HOGENOM" id="CLU_3187964_0_0_6"/>
<name>I3UNP9_PSEPU</name>
<dbReference type="AlphaFoldDB" id="I3UNP9"/>
<gene>
    <name evidence="1" type="ORF">YSA_00641</name>
</gene>
<proteinExistence type="predicted"/>
<accession>I3UNP9</accession>
<dbReference type="EMBL" id="CP003588">
    <property type="protein sequence ID" value="AFK67120.1"/>
    <property type="molecule type" value="Genomic_DNA"/>
</dbReference>
<evidence type="ECO:0000313" key="1">
    <source>
        <dbReference type="EMBL" id="AFK67120.1"/>
    </source>
</evidence>
<evidence type="ECO:0000313" key="2">
    <source>
        <dbReference type="Proteomes" id="UP000005268"/>
    </source>
</evidence>
<reference evidence="1 2" key="1">
    <citation type="journal article" date="2012" name="J. Bacteriol.">
        <title>Complete Genome Sequence of the Naphthalene-Degrading Pseudomonas putida Strain ND6.</title>
        <authorList>
            <person name="Li S."/>
            <person name="Zhao H."/>
            <person name="Li Y."/>
            <person name="Niu S."/>
            <person name="Cai B."/>
        </authorList>
    </citation>
    <scope>NUCLEOTIDE SEQUENCE [LARGE SCALE GENOMIC DNA]</scope>
    <source>
        <strain evidence="1 2">ND6</strain>
    </source>
</reference>